<organism evidence="1 2">
    <name type="scientific">Clonostachys rhizophaga</name>
    <dbReference type="NCBI Taxonomy" id="160324"/>
    <lineage>
        <taxon>Eukaryota</taxon>
        <taxon>Fungi</taxon>
        <taxon>Dikarya</taxon>
        <taxon>Ascomycota</taxon>
        <taxon>Pezizomycotina</taxon>
        <taxon>Sordariomycetes</taxon>
        <taxon>Hypocreomycetidae</taxon>
        <taxon>Hypocreales</taxon>
        <taxon>Bionectriaceae</taxon>
        <taxon>Clonostachys</taxon>
    </lineage>
</organism>
<evidence type="ECO:0008006" key="3">
    <source>
        <dbReference type="Google" id="ProtNLM"/>
    </source>
</evidence>
<dbReference type="AlphaFoldDB" id="A0A9N9YSU7"/>
<dbReference type="GO" id="GO:0009254">
    <property type="term" value="P:peptidoglycan turnover"/>
    <property type="evidence" value="ECO:0007669"/>
    <property type="project" value="InterPro"/>
</dbReference>
<dbReference type="PANTHER" id="PTHR30605">
    <property type="entry name" value="ANHYDRO-N-ACETYLMURAMIC ACID KINASE"/>
    <property type="match status" value="1"/>
</dbReference>
<accession>A0A9N9YSU7</accession>
<keyword evidence="2" id="KW-1185">Reference proteome</keyword>
<dbReference type="InterPro" id="IPR043129">
    <property type="entry name" value="ATPase_NBD"/>
</dbReference>
<dbReference type="InterPro" id="IPR005338">
    <property type="entry name" value="Anhydro_N_Ac-Mur_kinase"/>
</dbReference>
<dbReference type="EMBL" id="CABFNQ020000730">
    <property type="protein sequence ID" value="CAH0027594.1"/>
    <property type="molecule type" value="Genomic_DNA"/>
</dbReference>
<proteinExistence type="predicted"/>
<reference evidence="1" key="1">
    <citation type="submission" date="2021-10" db="EMBL/GenBank/DDBJ databases">
        <authorList>
            <person name="Piombo E."/>
        </authorList>
    </citation>
    <scope>NUCLEOTIDE SEQUENCE</scope>
</reference>
<dbReference type="Gene3D" id="3.30.420.40">
    <property type="match status" value="2"/>
</dbReference>
<sequence>MTLPASDMLSLNVLGLNCGTSIDGIDVAHCRISAIPSSNDVHIDLLSYIEIPVNPAVRSQVLRLCRPNEKEAATSLAEICDLNFALGREFSRAVIESGIDLAQVDLIASHGQTLWHQPLGEQRSTLQMAEPALLNLAFPPSLLNTGSNWQLEIRTVVSGFRVAELAAGRQGAPLAGFFEACLLSHPELTRISQNIGGIGNASVLPAKNSRTETSRPTYLSFDTGPGNVFIDAAMRIISNGETHFDKDGALGLQGESEIDEEVVNNYLAEEPYFQVKPPKTTGRELFSDDVARVLVEKMRSRHISPQAIIATITRITAESIARAYEQYVLPHLEDGKTIDEIYICGGGAYNPNILKHLQARFPDSRVARLSEAPTKIEPNAKEAVMFALLGFLSVSGRTVPLADDSESTEPAVMGVITPGENYRRIIEIVAKSEGFLTNGVLGRIQM</sequence>
<evidence type="ECO:0000313" key="2">
    <source>
        <dbReference type="Proteomes" id="UP000696573"/>
    </source>
</evidence>
<evidence type="ECO:0000313" key="1">
    <source>
        <dbReference type="EMBL" id="CAH0027594.1"/>
    </source>
</evidence>
<dbReference type="GO" id="GO:0005524">
    <property type="term" value="F:ATP binding"/>
    <property type="evidence" value="ECO:0007669"/>
    <property type="project" value="InterPro"/>
</dbReference>
<dbReference type="SUPFAM" id="SSF53067">
    <property type="entry name" value="Actin-like ATPase domain"/>
    <property type="match status" value="1"/>
</dbReference>
<name>A0A9N9YSU7_9HYPO</name>
<dbReference type="Pfam" id="PF03702">
    <property type="entry name" value="AnmK"/>
    <property type="match status" value="1"/>
</dbReference>
<gene>
    <name evidence="1" type="ORF">CRHIZ90672A_00001560</name>
</gene>
<protein>
    <recommendedName>
        <fullName evidence="3">Anhydro-N-acetylmuramic acid kinase</fullName>
    </recommendedName>
</protein>
<dbReference type="Proteomes" id="UP000696573">
    <property type="component" value="Unassembled WGS sequence"/>
</dbReference>
<dbReference type="PANTHER" id="PTHR30605:SF0">
    <property type="entry name" value="ANHYDRO-N-ACETYLMURAMIC ACID KINASE"/>
    <property type="match status" value="1"/>
</dbReference>
<dbReference type="OrthoDB" id="5427593at2759"/>
<dbReference type="GO" id="GO:0006040">
    <property type="term" value="P:amino sugar metabolic process"/>
    <property type="evidence" value="ECO:0007669"/>
    <property type="project" value="InterPro"/>
</dbReference>
<dbReference type="GO" id="GO:0016773">
    <property type="term" value="F:phosphotransferase activity, alcohol group as acceptor"/>
    <property type="evidence" value="ECO:0007669"/>
    <property type="project" value="InterPro"/>
</dbReference>
<comment type="caution">
    <text evidence="1">The sequence shown here is derived from an EMBL/GenBank/DDBJ whole genome shotgun (WGS) entry which is preliminary data.</text>
</comment>